<accession>A0ABQ2P439</accession>
<sequence length="75" mass="8375">MESDFEFETKVRSSRHWARSARYEDADNDPVDQGKASRGQALSDKSRPALTLVGLKDTPWASSSQFRGASRAQDD</sequence>
<proteinExistence type="predicted"/>
<dbReference type="EMBL" id="BMLX01000001">
    <property type="protein sequence ID" value="GGP17744.1"/>
    <property type="molecule type" value="Genomic_DNA"/>
</dbReference>
<evidence type="ECO:0000313" key="3">
    <source>
        <dbReference type="Proteomes" id="UP000637267"/>
    </source>
</evidence>
<gene>
    <name evidence="2" type="ORF">GCM10010970_01330</name>
</gene>
<dbReference type="Proteomes" id="UP000637267">
    <property type="component" value="Unassembled WGS sequence"/>
</dbReference>
<evidence type="ECO:0000313" key="2">
    <source>
        <dbReference type="EMBL" id="GGP17744.1"/>
    </source>
</evidence>
<protein>
    <submittedName>
        <fullName evidence="2">Uncharacterized protein</fullName>
    </submittedName>
</protein>
<organism evidence="2 3">
    <name type="scientific">Silvimonas iriomotensis</name>
    <dbReference type="NCBI Taxonomy" id="449662"/>
    <lineage>
        <taxon>Bacteria</taxon>
        <taxon>Pseudomonadati</taxon>
        <taxon>Pseudomonadota</taxon>
        <taxon>Betaproteobacteria</taxon>
        <taxon>Neisseriales</taxon>
        <taxon>Chitinibacteraceae</taxon>
        <taxon>Silvimonas</taxon>
    </lineage>
</organism>
<comment type="caution">
    <text evidence="2">The sequence shown here is derived from an EMBL/GenBank/DDBJ whole genome shotgun (WGS) entry which is preliminary data.</text>
</comment>
<reference evidence="3" key="1">
    <citation type="journal article" date="2019" name="Int. J. Syst. Evol. Microbiol.">
        <title>The Global Catalogue of Microorganisms (GCM) 10K type strain sequencing project: providing services to taxonomists for standard genome sequencing and annotation.</title>
        <authorList>
            <consortium name="The Broad Institute Genomics Platform"/>
            <consortium name="The Broad Institute Genome Sequencing Center for Infectious Disease"/>
            <person name="Wu L."/>
            <person name="Ma J."/>
        </authorList>
    </citation>
    <scope>NUCLEOTIDE SEQUENCE [LARGE SCALE GENOMIC DNA]</scope>
    <source>
        <strain evidence="3">CGMCC 1.8859</strain>
    </source>
</reference>
<name>A0ABQ2P439_9NEIS</name>
<keyword evidence="3" id="KW-1185">Reference proteome</keyword>
<evidence type="ECO:0000256" key="1">
    <source>
        <dbReference type="SAM" id="MobiDB-lite"/>
    </source>
</evidence>
<feature type="region of interest" description="Disordered" evidence="1">
    <location>
        <begin position="1"/>
        <end position="49"/>
    </location>
</feature>